<gene>
    <name evidence="1" type="ORF">BO83DRAFT_134091</name>
</gene>
<name>A0A317WBH4_ASPEC</name>
<dbReference type="GeneID" id="37048084"/>
<dbReference type="RefSeq" id="XP_025392325.1">
    <property type="nucleotide sequence ID" value="XM_025526122.1"/>
</dbReference>
<dbReference type="AlphaFoldDB" id="A0A317WBH4"/>
<organism evidence="1 2">
    <name type="scientific">Aspergillus eucalypticola (strain CBS 122712 / IBT 29274)</name>
    <dbReference type="NCBI Taxonomy" id="1448314"/>
    <lineage>
        <taxon>Eukaryota</taxon>
        <taxon>Fungi</taxon>
        <taxon>Dikarya</taxon>
        <taxon>Ascomycota</taxon>
        <taxon>Pezizomycotina</taxon>
        <taxon>Eurotiomycetes</taxon>
        <taxon>Eurotiomycetidae</taxon>
        <taxon>Eurotiales</taxon>
        <taxon>Aspergillaceae</taxon>
        <taxon>Aspergillus</taxon>
        <taxon>Aspergillus subgen. Circumdati</taxon>
    </lineage>
</organism>
<proteinExistence type="predicted"/>
<keyword evidence="2" id="KW-1185">Reference proteome</keyword>
<dbReference type="Proteomes" id="UP000246171">
    <property type="component" value="Unassembled WGS sequence"/>
</dbReference>
<dbReference type="VEuPathDB" id="FungiDB:BO83DRAFT_134091"/>
<accession>A0A317WBH4</accession>
<reference evidence="1" key="1">
    <citation type="submission" date="2016-12" db="EMBL/GenBank/DDBJ databases">
        <title>The genomes of Aspergillus section Nigri reveals drivers in fungal speciation.</title>
        <authorList>
            <consortium name="DOE Joint Genome Institute"/>
            <person name="Vesth T.C."/>
            <person name="Nybo J."/>
            <person name="Theobald S."/>
            <person name="Brandl J."/>
            <person name="Frisvad J.C."/>
            <person name="Nielsen K.F."/>
            <person name="Lyhne E.K."/>
            <person name="Kogle M.E."/>
            <person name="Kuo A."/>
            <person name="Riley R."/>
            <person name="Clum A."/>
            <person name="Nolan M."/>
            <person name="Lipzen A."/>
            <person name="Salamov A."/>
            <person name="Henrissat B."/>
            <person name="Wiebenga A."/>
            <person name="De vries R.P."/>
            <person name="Grigoriev I.V."/>
            <person name="Mortensen U.H."/>
            <person name="Andersen M.R."/>
            <person name="Baker S.E."/>
        </authorList>
    </citation>
    <scope>NUCLEOTIDE SEQUENCE</scope>
    <source>
        <strain evidence="1">CBS 122712</strain>
    </source>
</reference>
<protein>
    <submittedName>
        <fullName evidence="1">Uncharacterized protein</fullName>
    </submittedName>
</protein>
<sequence length="76" mass="8318">MDKEPRRSPRLACSPQSIGQALLVTLGSASVNVFLSLRRPIRAAPTYIIPYVICKCSGVLTVQPTSSQCLLVWDLM</sequence>
<evidence type="ECO:0000313" key="1">
    <source>
        <dbReference type="EMBL" id="PWY82662.1"/>
    </source>
</evidence>
<dbReference type="EMBL" id="MSFU01000003">
    <property type="protein sequence ID" value="PWY82662.1"/>
    <property type="molecule type" value="Genomic_DNA"/>
</dbReference>
<evidence type="ECO:0000313" key="2">
    <source>
        <dbReference type="Proteomes" id="UP000246171"/>
    </source>
</evidence>
<comment type="caution">
    <text evidence="1">The sequence shown here is derived from an EMBL/GenBank/DDBJ whole genome shotgun (WGS) entry which is preliminary data.</text>
</comment>